<proteinExistence type="predicted"/>
<gene>
    <name evidence="1" type="ORF">SAMN05216218_1284</name>
</gene>
<name>A0A1G7TPS5_9EURY</name>
<organism evidence="1 2">
    <name type="scientific">Halorientalis regularis</name>
    <dbReference type="NCBI Taxonomy" id="660518"/>
    <lineage>
        <taxon>Archaea</taxon>
        <taxon>Methanobacteriati</taxon>
        <taxon>Methanobacteriota</taxon>
        <taxon>Stenosarchaea group</taxon>
        <taxon>Halobacteria</taxon>
        <taxon>Halobacteriales</taxon>
        <taxon>Haloarculaceae</taxon>
        <taxon>Halorientalis</taxon>
    </lineage>
</organism>
<reference evidence="2" key="1">
    <citation type="submission" date="2016-10" db="EMBL/GenBank/DDBJ databases">
        <authorList>
            <person name="Varghese N."/>
            <person name="Submissions S."/>
        </authorList>
    </citation>
    <scope>NUCLEOTIDE SEQUENCE [LARGE SCALE GENOMIC DNA]</scope>
    <source>
        <strain evidence="2">IBRC-M 10760</strain>
    </source>
</reference>
<dbReference type="AlphaFoldDB" id="A0A1G7TPS5"/>
<keyword evidence="2" id="KW-1185">Reference proteome</keyword>
<accession>A0A1G7TPS5</accession>
<protein>
    <submittedName>
        <fullName evidence="1">Uncharacterized protein</fullName>
    </submittedName>
</protein>
<sequence>MGLCRHFTHSLNDGFSLNKRLGFTSVLRTNLVVTVFIGQFAGFAEVFDRLTSIARILCRKCSDEWNHIIGQYATPKQILLPGLVDFDNSSLGISIGVDFVDRSQFSIAKRFRCAPAEDLLELRRIIW</sequence>
<dbReference type="Proteomes" id="UP000199076">
    <property type="component" value="Unassembled WGS sequence"/>
</dbReference>
<evidence type="ECO:0000313" key="1">
    <source>
        <dbReference type="EMBL" id="SDG37326.1"/>
    </source>
</evidence>
<evidence type="ECO:0000313" key="2">
    <source>
        <dbReference type="Proteomes" id="UP000199076"/>
    </source>
</evidence>
<dbReference type="EMBL" id="FNBK01000028">
    <property type="protein sequence ID" value="SDG37326.1"/>
    <property type="molecule type" value="Genomic_DNA"/>
</dbReference>
<dbReference type="STRING" id="660518.SAMN05216218_1284"/>